<keyword evidence="1" id="KW-1133">Transmembrane helix</keyword>
<sequence length="56" mass="5774">MLRKLTARLRGDAGMNTAEYAVGTLAAVAFAGILLKVLTSGRVQAALASVIDRALS</sequence>
<evidence type="ECO:0000313" key="3">
    <source>
        <dbReference type="Proteomes" id="UP000646749"/>
    </source>
</evidence>
<evidence type="ECO:0000256" key="1">
    <source>
        <dbReference type="SAM" id="Phobius"/>
    </source>
</evidence>
<evidence type="ECO:0000313" key="2">
    <source>
        <dbReference type="EMBL" id="GIG90908.1"/>
    </source>
</evidence>
<feature type="transmembrane region" description="Helical" evidence="1">
    <location>
        <begin position="20"/>
        <end position="38"/>
    </location>
</feature>
<accession>A0ABQ4E892</accession>
<keyword evidence="1" id="KW-0812">Transmembrane</keyword>
<keyword evidence="3" id="KW-1185">Reference proteome</keyword>
<name>A0ABQ4E892_9ACTN</name>
<dbReference type="EMBL" id="BONW01000030">
    <property type="protein sequence ID" value="GIG90908.1"/>
    <property type="molecule type" value="Genomic_DNA"/>
</dbReference>
<reference evidence="2 3" key="1">
    <citation type="submission" date="2021-01" db="EMBL/GenBank/DDBJ databases">
        <title>Whole genome shotgun sequence of Plantactinospora endophytica NBRC 110450.</title>
        <authorList>
            <person name="Komaki H."/>
            <person name="Tamura T."/>
        </authorList>
    </citation>
    <scope>NUCLEOTIDE SEQUENCE [LARGE SCALE GENOMIC DNA]</scope>
    <source>
        <strain evidence="2 3">NBRC 110450</strain>
    </source>
</reference>
<dbReference type="Pfam" id="PF14029">
    <property type="entry name" value="DUF4244"/>
    <property type="match status" value="1"/>
</dbReference>
<gene>
    <name evidence="2" type="ORF">Pen02_58440</name>
</gene>
<organism evidence="2 3">
    <name type="scientific">Plantactinospora endophytica</name>
    <dbReference type="NCBI Taxonomy" id="673535"/>
    <lineage>
        <taxon>Bacteria</taxon>
        <taxon>Bacillati</taxon>
        <taxon>Actinomycetota</taxon>
        <taxon>Actinomycetes</taxon>
        <taxon>Micromonosporales</taxon>
        <taxon>Micromonosporaceae</taxon>
        <taxon>Plantactinospora</taxon>
    </lineage>
</organism>
<dbReference type="InterPro" id="IPR025338">
    <property type="entry name" value="DUF4244"/>
</dbReference>
<comment type="caution">
    <text evidence="2">The sequence shown here is derived from an EMBL/GenBank/DDBJ whole genome shotgun (WGS) entry which is preliminary data.</text>
</comment>
<protein>
    <recommendedName>
        <fullName evidence="4">DUF4244 domain-containing protein</fullName>
    </recommendedName>
</protein>
<evidence type="ECO:0008006" key="4">
    <source>
        <dbReference type="Google" id="ProtNLM"/>
    </source>
</evidence>
<dbReference type="RefSeq" id="WP_203869302.1">
    <property type="nucleotide sequence ID" value="NZ_BONW01000030.1"/>
</dbReference>
<keyword evidence="1" id="KW-0472">Membrane</keyword>
<dbReference type="Proteomes" id="UP000646749">
    <property type="component" value="Unassembled WGS sequence"/>
</dbReference>
<proteinExistence type="predicted"/>